<organism evidence="1 2">
    <name type="scientific">Striga asiatica</name>
    <name type="common">Asiatic witchweed</name>
    <name type="synonym">Buchnera asiatica</name>
    <dbReference type="NCBI Taxonomy" id="4170"/>
    <lineage>
        <taxon>Eukaryota</taxon>
        <taxon>Viridiplantae</taxon>
        <taxon>Streptophyta</taxon>
        <taxon>Embryophyta</taxon>
        <taxon>Tracheophyta</taxon>
        <taxon>Spermatophyta</taxon>
        <taxon>Magnoliopsida</taxon>
        <taxon>eudicotyledons</taxon>
        <taxon>Gunneridae</taxon>
        <taxon>Pentapetalae</taxon>
        <taxon>asterids</taxon>
        <taxon>lamiids</taxon>
        <taxon>Lamiales</taxon>
        <taxon>Orobanchaceae</taxon>
        <taxon>Buchnereae</taxon>
        <taxon>Striga</taxon>
    </lineage>
</organism>
<sequence>MKSCSFSVVHSIRHVSESDSPVVTLPRLVAASESTASIIWESLCGSDCVLRPRSWSAIRRRRWRLASTDGDCDWLMRDERVTLADLLRGREKLEMAGRERDHSWPRKLIPVESFPGGGGAAATATGASCSLRRELSEL</sequence>
<evidence type="ECO:0000313" key="1">
    <source>
        <dbReference type="EMBL" id="GER31205.1"/>
    </source>
</evidence>
<dbReference type="AlphaFoldDB" id="A0A5A7PE34"/>
<name>A0A5A7PE34_STRAF</name>
<dbReference type="EMBL" id="BKCP01004439">
    <property type="protein sequence ID" value="GER31205.1"/>
    <property type="molecule type" value="Genomic_DNA"/>
</dbReference>
<evidence type="ECO:0000313" key="2">
    <source>
        <dbReference type="Proteomes" id="UP000325081"/>
    </source>
</evidence>
<protein>
    <submittedName>
        <fullName evidence="1">HTH-type transcriptional regulator IscR</fullName>
    </submittedName>
</protein>
<dbReference type="Proteomes" id="UP000325081">
    <property type="component" value="Unassembled WGS sequence"/>
</dbReference>
<reference evidence="2" key="1">
    <citation type="journal article" date="2019" name="Curr. Biol.">
        <title>Genome Sequence of Striga asiatica Provides Insight into the Evolution of Plant Parasitism.</title>
        <authorList>
            <person name="Yoshida S."/>
            <person name="Kim S."/>
            <person name="Wafula E.K."/>
            <person name="Tanskanen J."/>
            <person name="Kim Y.M."/>
            <person name="Honaas L."/>
            <person name="Yang Z."/>
            <person name="Spallek T."/>
            <person name="Conn C.E."/>
            <person name="Ichihashi Y."/>
            <person name="Cheong K."/>
            <person name="Cui S."/>
            <person name="Der J.P."/>
            <person name="Gundlach H."/>
            <person name="Jiao Y."/>
            <person name="Hori C."/>
            <person name="Ishida J.K."/>
            <person name="Kasahara H."/>
            <person name="Kiba T."/>
            <person name="Kim M.S."/>
            <person name="Koo N."/>
            <person name="Laohavisit A."/>
            <person name="Lee Y.H."/>
            <person name="Lumba S."/>
            <person name="McCourt P."/>
            <person name="Mortimer J.C."/>
            <person name="Mutuku J.M."/>
            <person name="Nomura T."/>
            <person name="Sasaki-Sekimoto Y."/>
            <person name="Seto Y."/>
            <person name="Wang Y."/>
            <person name="Wakatake T."/>
            <person name="Sakakibara H."/>
            <person name="Demura T."/>
            <person name="Yamaguchi S."/>
            <person name="Yoneyama K."/>
            <person name="Manabe R.I."/>
            <person name="Nelson D.C."/>
            <person name="Schulman A.H."/>
            <person name="Timko M.P."/>
            <person name="dePamphilis C.W."/>
            <person name="Choi D."/>
            <person name="Shirasu K."/>
        </authorList>
    </citation>
    <scope>NUCLEOTIDE SEQUENCE [LARGE SCALE GENOMIC DNA]</scope>
    <source>
        <strain evidence="2">cv. UVA1</strain>
    </source>
</reference>
<proteinExistence type="predicted"/>
<gene>
    <name evidence="1" type="ORF">STAS_07183</name>
</gene>
<keyword evidence="2" id="KW-1185">Reference proteome</keyword>
<comment type="caution">
    <text evidence="1">The sequence shown here is derived from an EMBL/GenBank/DDBJ whole genome shotgun (WGS) entry which is preliminary data.</text>
</comment>
<accession>A0A5A7PE34</accession>